<comment type="domain">
    <text evidence="11">A pair of annexin repeats may form one binding site for calcium and phospholipid.</text>
</comment>
<dbReference type="InterPro" id="IPR018252">
    <property type="entry name" value="Annexin_repeat_CS"/>
</dbReference>
<dbReference type="PRINTS" id="PR00200">
    <property type="entry name" value="ANNEXINIV"/>
</dbReference>
<evidence type="ECO:0000256" key="6">
    <source>
        <dbReference type="ARBA" id="ARBA00023136"/>
    </source>
</evidence>
<dbReference type="SUPFAM" id="SSF47874">
    <property type="entry name" value="Annexin"/>
    <property type="match status" value="1"/>
</dbReference>
<dbReference type="OrthoDB" id="37886at2759"/>
<evidence type="ECO:0000256" key="8">
    <source>
        <dbReference type="ARBA" id="ARBA00023302"/>
    </source>
</evidence>
<dbReference type="GO" id="GO:0005544">
    <property type="term" value="F:calcium-dependent phospholipid binding"/>
    <property type="evidence" value="ECO:0007669"/>
    <property type="project" value="UniProtKB-KW"/>
</dbReference>
<name>K4FUJ2_CALMI</name>
<dbReference type="RefSeq" id="NP_001279736.1">
    <property type="nucleotide sequence ID" value="NM_001292807.1"/>
</dbReference>
<dbReference type="CTD" id="307"/>
<evidence type="ECO:0000256" key="11">
    <source>
        <dbReference type="RuleBase" id="RU003540"/>
    </source>
</evidence>
<evidence type="ECO:0000313" key="12">
    <source>
        <dbReference type="EMBL" id="AFK11630.1"/>
    </source>
</evidence>
<dbReference type="GeneID" id="103173568"/>
<dbReference type="RefSeq" id="XP_042200343.1">
    <property type="nucleotide sequence ID" value="XM_042344409.1"/>
</dbReference>
<sequence length="321" mass="35551">MAAVGSRGTVREFPSFNAQDDAAKLRKAMKGIGTDEDAIIEILANRTVAQRQQILQSFKTAYGRDLVSDLKSELSGNFETVVVGMMMTPALYDAHQLRNSIKGAGTDEGCLIEILASRKNREVQEVVAVYKKEFGKSLEDDISGDTSQMFKRVLVSLSTGNRDESNSVSMDQVKDDAKTLYQAGEKQWGTDEVAFLSILCTRNPAHLNQVFDEYKKIAKKDIESSIKSEMSGSLEDSLLAIVKCMKSRPAYFAERLYTSMKGLGTEDSTLIRVMVSRCEIDMLDICSEFKAKYGKSLYSFIKGDCSGDYKKILLQLCGGDC</sequence>
<protein>
    <recommendedName>
        <fullName evidence="11">Annexin</fullName>
    </recommendedName>
</protein>
<dbReference type="AlphaFoldDB" id="K4FUJ2"/>
<evidence type="ECO:0000256" key="3">
    <source>
        <dbReference type="ARBA" id="ARBA00022737"/>
    </source>
</evidence>
<dbReference type="KEGG" id="cmk:103173568"/>
<evidence type="ECO:0000256" key="2">
    <source>
        <dbReference type="ARBA" id="ARBA00022553"/>
    </source>
</evidence>
<dbReference type="Gene3D" id="1.10.220.10">
    <property type="entry name" value="Annexin"/>
    <property type="match status" value="4"/>
</dbReference>
<dbReference type="SMART" id="SM00335">
    <property type="entry name" value="ANX"/>
    <property type="match status" value="4"/>
</dbReference>
<dbReference type="GO" id="GO:0005634">
    <property type="term" value="C:nucleus"/>
    <property type="evidence" value="ECO:0007669"/>
    <property type="project" value="TreeGrafter"/>
</dbReference>
<dbReference type="PANTHER" id="PTHR10502">
    <property type="entry name" value="ANNEXIN"/>
    <property type="match status" value="1"/>
</dbReference>
<dbReference type="PROSITE" id="PS00223">
    <property type="entry name" value="ANNEXIN_1"/>
    <property type="match status" value="3"/>
</dbReference>
<dbReference type="InterPro" id="IPR002391">
    <property type="entry name" value="ANX4"/>
</dbReference>
<dbReference type="FunFam" id="1.10.220.10:FF:000003">
    <property type="entry name" value="Annexin"/>
    <property type="match status" value="1"/>
</dbReference>
<accession>K4FUJ2</accession>
<evidence type="ECO:0000256" key="5">
    <source>
        <dbReference type="ARBA" id="ARBA00022990"/>
    </source>
</evidence>
<keyword evidence="3 11" id="KW-0677">Repeat</keyword>
<dbReference type="GO" id="GO:0005509">
    <property type="term" value="F:calcium ion binding"/>
    <property type="evidence" value="ECO:0007669"/>
    <property type="project" value="InterPro"/>
</dbReference>
<evidence type="ECO:0000256" key="7">
    <source>
        <dbReference type="ARBA" id="ARBA00023216"/>
    </source>
</evidence>
<keyword evidence="4 11" id="KW-0106">Calcium</keyword>
<dbReference type="PANTHER" id="PTHR10502:SF28">
    <property type="entry name" value="ANNEXIN A4"/>
    <property type="match status" value="1"/>
</dbReference>
<evidence type="ECO:0000256" key="9">
    <source>
        <dbReference type="ARBA" id="ARBA00023329"/>
    </source>
</evidence>
<keyword evidence="7 11" id="KW-0041">Annexin</keyword>
<keyword evidence="9" id="KW-0968">Cytoplasmic vesicle</keyword>
<comment type="similarity">
    <text evidence="1 11">Belongs to the annexin family.</text>
</comment>
<keyword evidence="6" id="KW-0472">Membrane</keyword>
<keyword evidence="2" id="KW-0597">Phosphoprotein</keyword>
<dbReference type="FunFam" id="1.10.220.10:FF:000004">
    <property type="entry name" value="Annexin"/>
    <property type="match status" value="1"/>
</dbReference>
<dbReference type="PRINTS" id="PR00196">
    <property type="entry name" value="ANNEXIN"/>
</dbReference>
<dbReference type="InterPro" id="IPR018502">
    <property type="entry name" value="Annexin_repeat"/>
</dbReference>
<evidence type="ECO:0000256" key="10">
    <source>
        <dbReference type="ARBA" id="ARBA00024321"/>
    </source>
</evidence>
<dbReference type="GO" id="GO:0005886">
    <property type="term" value="C:plasma membrane"/>
    <property type="evidence" value="ECO:0007669"/>
    <property type="project" value="TreeGrafter"/>
</dbReference>
<dbReference type="GO" id="GO:0001786">
    <property type="term" value="F:phosphatidylserine binding"/>
    <property type="evidence" value="ECO:0007669"/>
    <property type="project" value="TreeGrafter"/>
</dbReference>
<comment type="subcellular location">
    <subcellularLocation>
        <location evidence="10">Zymogen granule membrane</location>
        <topology evidence="10">Peripheral membrane protein</topology>
    </subcellularLocation>
</comment>
<reference evidence="12" key="1">
    <citation type="journal article" date="2012" name="PLoS ONE">
        <title>Sequencing and Analysis of Full-Length cDNAs, 5'-ESTs and 3'-ESTs from a Cartilaginous Fish, the Elephant Shark (Callorhinchus milii).</title>
        <authorList>
            <person name="Tan Y.Y."/>
            <person name="Kodzius R."/>
            <person name="Tay B.H."/>
            <person name="Tay A."/>
            <person name="Brenner S."/>
            <person name="Venkatesh B."/>
        </authorList>
    </citation>
    <scope>NUCLEOTIDE SEQUENCE</scope>
    <source>
        <tissue evidence="12">Testis</tissue>
    </source>
</reference>
<dbReference type="InterPro" id="IPR001464">
    <property type="entry name" value="Annexin"/>
</dbReference>
<proteinExistence type="evidence at transcript level"/>
<dbReference type="FunFam" id="1.10.220.10:FF:000022">
    <property type="entry name" value="Annexin A5"/>
    <property type="match status" value="1"/>
</dbReference>
<dbReference type="InterPro" id="IPR037104">
    <property type="entry name" value="Annexin_sf"/>
</dbReference>
<evidence type="ECO:0000256" key="4">
    <source>
        <dbReference type="ARBA" id="ARBA00022837"/>
    </source>
</evidence>
<dbReference type="GO" id="GO:0042589">
    <property type="term" value="C:zymogen granule membrane"/>
    <property type="evidence" value="ECO:0007669"/>
    <property type="project" value="UniProtKB-SubCell"/>
</dbReference>
<dbReference type="Pfam" id="PF00191">
    <property type="entry name" value="Annexin"/>
    <property type="match status" value="4"/>
</dbReference>
<dbReference type="RefSeq" id="XP_042200342.1">
    <property type="nucleotide sequence ID" value="XM_042344408.1"/>
</dbReference>
<evidence type="ECO:0000256" key="1">
    <source>
        <dbReference type="ARBA" id="ARBA00007831"/>
    </source>
</evidence>
<dbReference type="FunFam" id="1.10.220.10:FF:000002">
    <property type="entry name" value="Annexin"/>
    <property type="match status" value="1"/>
</dbReference>
<keyword evidence="5" id="KW-0007">Acetylation</keyword>
<organism evidence="12">
    <name type="scientific">Callorhinchus milii</name>
    <name type="common">Ghost shark</name>
    <dbReference type="NCBI Taxonomy" id="7868"/>
    <lineage>
        <taxon>Eukaryota</taxon>
        <taxon>Metazoa</taxon>
        <taxon>Chordata</taxon>
        <taxon>Craniata</taxon>
        <taxon>Vertebrata</taxon>
        <taxon>Chondrichthyes</taxon>
        <taxon>Holocephali</taxon>
        <taxon>Chimaeriformes</taxon>
        <taxon>Callorhinchidae</taxon>
        <taxon>Callorhinchus</taxon>
    </lineage>
</organism>
<keyword evidence="8 11" id="KW-0111">Calcium/phospholipid-binding</keyword>
<dbReference type="PROSITE" id="PS51897">
    <property type="entry name" value="ANNEXIN_2"/>
    <property type="match status" value="4"/>
</dbReference>
<dbReference type="EMBL" id="JX053402">
    <property type="protein sequence ID" value="AFK11630.1"/>
    <property type="molecule type" value="mRNA"/>
</dbReference>